<dbReference type="EMBL" id="SDEE01000813">
    <property type="protein sequence ID" value="RXW13869.1"/>
    <property type="molecule type" value="Genomic_DNA"/>
</dbReference>
<sequence>MSASELLMHLAHLWINGPPSLSSVQQEKGEKILQALGKKAAHSNVPWLTWKNTQSSTCVVLGSAKLVREGEEPSTLLLLRDFQGASAPIMFGDSLTGRFFEDVEWPDFLDQRDRLGKGRRLKNSESIFSAIDIPSTDKGFARCRYSLAPFEGKKDCTVAPLSTAWTLPGYITLPHMDDPITGLYTIHWKGDKLWVLWPATQENMKKMEDIRLHMPNLDATLSLIETLEGLEFMFLTQDEYMEFSFYLLPNTIHACLSFTECCHSGSYVRSFEFISQVQSIIDWELEWINMTMDPILFADRDLKERIVQDFVNAMRDWEQVEKNKGIHANKRRIIQEMICRGREGIKKQALLYKISLT</sequence>
<organism evidence="1 2">
    <name type="scientific">Candolleomyces aberdarensis</name>
    <dbReference type="NCBI Taxonomy" id="2316362"/>
    <lineage>
        <taxon>Eukaryota</taxon>
        <taxon>Fungi</taxon>
        <taxon>Dikarya</taxon>
        <taxon>Basidiomycota</taxon>
        <taxon>Agaricomycotina</taxon>
        <taxon>Agaricomycetes</taxon>
        <taxon>Agaricomycetidae</taxon>
        <taxon>Agaricales</taxon>
        <taxon>Agaricineae</taxon>
        <taxon>Psathyrellaceae</taxon>
        <taxon>Candolleomyces</taxon>
    </lineage>
</organism>
<evidence type="ECO:0008006" key="3">
    <source>
        <dbReference type="Google" id="ProtNLM"/>
    </source>
</evidence>
<dbReference type="AlphaFoldDB" id="A0A4Q2D475"/>
<dbReference type="Proteomes" id="UP000290288">
    <property type="component" value="Unassembled WGS sequence"/>
</dbReference>
<dbReference type="STRING" id="2316362.A0A4Q2D475"/>
<name>A0A4Q2D475_9AGAR</name>
<comment type="caution">
    <text evidence="1">The sequence shown here is derived from an EMBL/GenBank/DDBJ whole genome shotgun (WGS) entry which is preliminary data.</text>
</comment>
<proteinExistence type="predicted"/>
<accession>A0A4Q2D475</accession>
<keyword evidence="2" id="KW-1185">Reference proteome</keyword>
<evidence type="ECO:0000313" key="1">
    <source>
        <dbReference type="EMBL" id="RXW13869.1"/>
    </source>
</evidence>
<evidence type="ECO:0000313" key="2">
    <source>
        <dbReference type="Proteomes" id="UP000290288"/>
    </source>
</evidence>
<protein>
    <recommendedName>
        <fullName evidence="3">JmjC domain-containing protein</fullName>
    </recommendedName>
</protein>
<gene>
    <name evidence="1" type="ORF">EST38_g11987</name>
</gene>
<dbReference type="OrthoDB" id="3065857at2759"/>
<reference evidence="1 2" key="1">
    <citation type="submission" date="2019-01" db="EMBL/GenBank/DDBJ databases">
        <title>Draft genome sequence of Psathyrella aberdarensis IHI B618.</title>
        <authorList>
            <person name="Buettner E."/>
            <person name="Kellner H."/>
        </authorList>
    </citation>
    <scope>NUCLEOTIDE SEQUENCE [LARGE SCALE GENOMIC DNA]</scope>
    <source>
        <strain evidence="1 2">IHI B618</strain>
    </source>
</reference>